<evidence type="ECO:0000313" key="4">
    <source>
        <dbReference type="Proteomes" id="UP001271007"/>
    </source>
</evidence>
<proteinExistence type="predicted"/>
<accession>A0AAJ0DC94</accession>
<feature type="signal peptide" evidence="2">
    <location>
        <begin position="1"/>
        <end position="29"/>
    </location>
</feature>
<dbReference type="Proteomes" id="UP001271007">
    <property type="component" value="Unassembled WGS sequence"/>
</dbReference>
<protein>
    <submittedName>
        <fullName evidence="3">Uncharacterized protein</fullName>
    </submittedName>
</protein>
<evidence type="ECO:0000313" key="3">
    <source>
        <dbReference type="EMBL" id="KAK3047416.1"/>
    </source>
</evidence>
<feature type="compositionally biased region" description="Basic and acidic residues" evidence="1">
    <location>
        <begin position="146"/>
        <end position="157"/>
    </location>
</feature>
<dbReference type="EMBL" id="JAWDJX010000062">
    <property type="protein sequence ID" value="KAK3047416.1"/>
    <property type="molecule type" value="Genomic_DNA"/>
</dbReference>
<evidence type="ECO:0000256" key="1">
    <source>
        <dbReference type="SAM" id="MobiDB-lite"/>
    </source>
</evidence>
<sequence length="163" mass="17396">MELTHHSSHTSAAVATLIIVLQMLGIAKAAPTSLERRGAPGGVFICQGPNWTGLCWWIQPLQPVLAPPWICGTPAGPLAMIDSFGPDPGARCTLFDQQFCSGNEITFVAPGSSDLASEGWGDGRAKSYACWLPDETTSNWVVPEADIDREKSRDDSLKAAGWA</sequence>
<gene>
    <name evidence="3" type="ORF">LTR09_011163</name>
</gene>
<dbReference type="AlphaFoldDB" id="A0AAJ0DC94"/>
<feature type="chain" id="PRO_5042552502" evidence="2">
    <location>
        <begin position="30"/>
        <end position="163"/>
    </location>
</feature>
<name>A0AAJ0DC94_9PEZI</name>
<evidence type="ECO:0000256" key="2">
    <source>
        <dbReference type="SAM" id="SignalP"/>
    </source>
</evidence>
<feature type="region of interest" description="Disordered" evidence="1">
    <location>
        <begin position="143"/>
        <end position="163"/>
    </location>
</feature>
<organism evidence="3 4">
    <name type="scientific">Extremus antarcticus</name>
    <dbReference type="NCBI Taxonomy" id="702011"/>
    <lineage>
        <taxon>Eukaryota</taxon>
        <taxon>Fungi</taxon>
        <taxon>Dikarya</taxon>
        <taxon>Ascomycota</taxon>
        <taxon>Pezizomycotina</taxon>
        <taxon>Dothideomycetes</taxon>
        <taxon>Dothideomycetidae</taxon>
        <taxon>Mycosphaerellales</taxon>
        <taxon>Extremaceae</taxon>
        <taxon>Extremus</taxon>
    </lineage>
</organism>
<comment type="caution">
    <text evidence="3">The sequence shown here is derived from an EMBL/GenBank/DDBJ whole genome shotgun (WGS) entry which is preliminary data.</text>
</comment>
<keyword evidence="4" id="KW-1185">Reference proteome</keyword>
<keyword evidence="2" id="KW-0732">Signal</keyword>
<reference evidence="3" key="1">
    <citation type="submission" date="2023-04" db="EMBL/GenBank/DDBJ databases">
        <title>Black Yeasts Isolated from many extreme environments.</title>
        <authorList>
            <person name="Coleine C."/>
            <person name="Stajich J.E."/>
            <person name="Selbmann L."/>
        </authorList>
    </citation>
    <scope>NUCLEOTIDE SEQUENCE</scope>
    <source>
        <strain evidence="3">CCFEE 5312</strain>
    </source>
</reference>